<keyword evidence="2" id="KW-1185">Reference proteome</keyword>
<name>A0A2Z4IRR4_9ACTN</name>
<evidence type="ECO:0000313" key="1">
    <source>
        <dbReference type="EMBL" id="AWW35467.1"/>
    </source>
</evidence>
<evidence type="ECO:0000313" key="2">
    <source>
        <dbReference type="Proteomes" id="UP000249616"/>
    </source>
</evidence>
<evidence type="ECO:0008006" key="3">
    <source>
        <dbReference type="Google" id="ProtNLM"/>
    </source>
</evidence>
<dbReference type="Proteomes" id="UP000249616">
    <property type="component" value="Chromosome"/>
</dbReference>
<dbReference type="EMBL" id="CP030073">
    <property type="protein sequence ID" value="AWW35467.1"/>
    <property type="molecule type" value="Genomic_DNA"/>
</dbReference>
<organism evidence="1 2">
    <name type="scientific">Streptomyces cadmiisoli</name>
    <dbReference type="NCBI Taxonomy" id="2184053"/>
    <lineage>
        <taxon>Bacteria</taxon>
        <taxon>Bacillati</taxon>
        <taxon>Actinomycetota</taxon>
        <taxon>Actinomycetes</taxon>
        <taxon>Kitasatosporales</taxon>
        <taxon>Streptomycetaceae</taxon>
        <taxon>Streptomyces</taxon>
        <taxon>Streptomyces aurantiacus group</taxon>
    </lineage>
</organism>
<dbReference type="KEGG" id="scad:DN051_01235"/>
<dbReference type="AlphaFoldDB" id="A0A2Z4IRR4"/>
<proteinExistence type="predicted"/>
<dbReference type="RefSeq" id="WP_112437650.1">
    <property type="nucleotide sequence ID" value="NZ_CP030073.1"/>
</dbReference>
<accession>A0A2Z4IRR4</accession>
<reference evidence="1 2" key="1">
    <citation type="journal article" date="2019" name="Int. J. Syst. Evol. Microbiol.">
        <title>Streptomyces cadmiisoli sp. nov., a novel actinomycete isolated from cadmium-contaminated soil.</title>
        <authorList>
            <person name="Li K."/>
            <person name="Tang X."/>
            <person name="Zhao J."/>
            <person name="Guo Y."/>
            <person name="Tang Y."/>
            <person name="Gao J."/>
        </authorList>
    </citation>
    <scope>NUCLEOTIDE SEQUENCE [LARGE SCALE GENOMIC DNA]</scope>
    <source>
        <strain evidence="1 2">ZFG47</strain>
    </source>
</reference>
<sequence length="402" mass="41639">MLTSRAFDGRLREEQVSSLHLPFSADYLEVPVPQSHPLLTTALAALTLATGTVVTLAPTAHAAPGALGAQHLSSSQTPAPAPVQYVQDLLYAAGDSGYLHRRANADGSAGPYTWRGYEGGERTLGSYGGALPGEYGYYGTGSDTVLTSQQYAGGQAQLQNLATGETTAVTVPEGQYVAAAFGSTLITQEYNEVWQAARLHILRLSDAGAIVSDIPVDPPSDQFFEKQQTVLAGDGTSALIRLRHATDIGLLDLATGSLTTISTHATDDDPLYLQAALSPTHIAVYHEGANQARVVRRDDPTGAQTAVTVSQSPTGTAFVGLVGNWLLTSYRPPYGTTPGPGGPLLATPLTGGDPRTLLPAAEPQIGQVPGGGAIAVGQSAAGTWSVHRITVAPSGKLALQVL</sequence>
<gene>
    <name evidence="1" type="ORF">DN051_01235</name>
</gene>
<protein>
    <recommendedName>
        <fullName evidence="3">WD40 repeat domain-containing protein</fullName>
    </recommendedName>
</protein>